<dbReference type="Pfam" id="PF00685">
    <property type="entry name" value="Sulfotransfer_1"/>
    <property type="match status" value="1"/>
</dbReference>
<organism evidence="4">
    <name type="scientific">Ranid herpesvirus 3</name>
    <dbReference type="NCBI Taxonomy" id="1987509"/>
    <lineage>
        <taxon>Viruses</taxon>
        <taxon>Duplodnaviria</taxon>
        <taxon>Heunggongvirae</taxon>
        <taxon>Peploviricota</taxon>
        <taxon>Herviviricetes</taxon>
        <taxon>Herpesvirales</taxon>
        <taxon>Alloherpesviridae</taxon>
        <taxon>Batravirus</taxon>
        <taxon>Batravirus ranidallo3</taxon>
    </lineage>
</organism>
<dbReference type="GO" id="GO:0008146">
    <property type="term" value="F:sulfotransferase activity"/>
    <property type="evidence" value="ECO:0007669"/>
    <property type="project" value="InterPro"/>
</dbReference>
<evidence type="ECO:0000313" key="4">
    <source>
        <dbReference type="EMBL" id="ARR28950.1"/>
    </source>
</evidence>
<reference evidence="4" key="1">
    <citation type="journal article" date="2017" name="Vet. Pathol.">
        <title>Ranid Herpesvirus 3 and Proliferative Dermatitis in Free-Ranging Wild Common Frogs (Rana Temporaria).</title>
        <authorList>
            <person name="Origgi F.C."/>
            <person name="Schmidt B.R."/>
            <person name="Lohmann P."/>
            <person name="Otten P."/>
            <person name="Akdesir E."/>
            <person name="Gaschen V."/>
            <person name="Aguilar-Bultet L."/>
            <person name="Wahli T."/>
            <person name="Sattler U."/>
            <person name="Stoffel M.H."/>
        </authorList>
    </citation>
    <scope>NUCLEOTIDE SEQUENCE [LARGE SCALE GENOMIC DNA]</scope>
    <source>
        <strain evidence="4">FO1_2015</strain>
    </source>
</reference>
<dbReference type="Proteomes" id="UP000203507">
    <property type="component" value="Segment"/>
</dbReference>
<dbReference type="KEGG" id="vg:32878284"/>
<dbReference type="EMBL" id="KX832224">
    <property type="protein sequence ID" value="ARR28950.1"/>
    <property type="molecule type" value="Genomic_DNA"/>
</dbReference>
<dbReference type="PANTHER" id="PTHR11783">
    <property type="entry name" value="SULFOTRANSFERASE SULT"/>
    <property type="match status" value="1"/>
</dbReference>
<keyword evidence="5" id="KW-1185">Reference proteome</keyword>
<dbReference type="InterPro" id="IPR027417">
    <property type="entry name" value="P-loop_NTPase"/>
</dbReference>
<dbReference type="SUPFAM" id="SSF52540">
    <property type="entry name" value="P-loop containing nucleoside triphosphate hydrolases"/>
    <property type="match status" value="1"/>
</dbReference>
<dbReference type="Gene3D" id="3.40.50.300">
    <property type="entry name" value="P-loop containing nucleotide triphosphate hydrolases"/>
    <property type="match status" value="1"/>
</dbReference>
<dbReference type="InterPro" id="IPR000863">
    <property type="entry name" value="Sulfotransferase_dom"/>
</dbReference>
<evidence type="ECO:0000256" key="1">
    <source>
        <dbReference type="ARBA" id="ARBA00005771"/>
    </source>
</evidence>
<sequence>MPLMASNKNVQIYKEISYPALLHTFESIEYAISFPFRATDIIIVSFPRSGTTWLQQIVCQLTGQDADQTPLYVRAPWIERVSFKEHIKHQAYRRRRIMTTYLPASVICHVLKKAGCTVLLMIRNPVETLESFFNFHNEVTYLKSYSSRSEFMNDYVTGNLTYGVWHVHYNDWYRAIQAIPINYFALQRSLKKTIIFIDVCLLNHVLKPKAMYNKIMSRCTFTAMRIIPACVHCEDNSRIFLRQLEYTTKSLFCASSTRTQLLYYNDLLKTISDNIKSS</sequence>
<dbReference type="RefSeq" id="YP_009362459.1">
    <property type="nucleotide sequence ID" value="NC_034618.1"/>
</dbReference>
<evidence type="ECO:0000256" key="2">
    <source>
        <dbReference type="ARBA" id="ARBA00022679"/>
    </source>
</evidence>
<proteinExistence type="inferred from homology"/>
<keyword evidence="2 4" id="KW-0808">Transferase</keyword>
<evidence type="ECO:0000259" key="3">
    <source>
        <dbReference type="Pfam" id="PF00685"/>
    </source>
</evidence>
<dbReference type="GeneID" id="32878284"/>
<comment type="similarity">
    <text evidence="1">Belongs to the sulfotransferase 1 family.</text>
</comment>
<feature type="domain" description="Sulfotransferase" evidence="3">
    <location>
        <begin position="39"/>
        <end position="175"/>
    </location>
</feature>
<accession>A0A1X9T5H0</accession>
<protein>
    <submittedName>
        <fullName evidence="4">Sulfotransferase-like protein</fullName>
    </submittedName>
</protein>
<name>A0A1X9T5H0_9VIRU</name>
<evidence type="ECO:0000313" key="5">
    <source>
        <dbReference type="Proteomes" id="UP000203507"/>
    </source>
</evidence>